<accession>A0A0L0BKK0</accession>
<dbReference type="InterPro" id="IPR033906">
    <property type="entry name" value="Lipase_N"/>
</dbReference>
<dbReference type="Pfam" id="PF00151">
    <property type="entry name" value="Lipase"/>
    <property type="match status" value="7"/>
</dbReference>
<dbReference type="GO" id="GO:0005615">
    <property type="term" value="C:extracellular space"/>
    <property type="evidence" value="ECO:0007669"/>
    <property type="project" value="TreeGrafter"/>
</dbReference>
<dbReference type="InterPro" id="IPR000734">
    <property type="entry name" value="TAG_lipase"/>
</dbReference>
<feature type="domain" description="Lipase" evidence="6">
    <location>
        <begin position="393"/>
        <end position="648"/>
    </location>
</feature>
<dbReference type="PANTHER" id="PTHR11610:SF150">
    <property type="entry name" value="FI01825P-RELATED"/>
    <property type="match status" value="1"/>
</dbReference>
<dbReference type="EMBL" id="JRES01001712">
    <property type="protein sequence ID" value="KNC20606.1"/>
    <property type="molecule type" value="Genomic_DNA"/>
</dbReference>
<evidence type="ECO:0000256" key="2">
    <source>
        <dbReference type="ARBA" id="ARBA00010701"/>
    </source>
</evidence>
<dbReference type="OMA" id="VKITKAW"/>
<dbReference type="InterPro" id="IPR002334">
    <property type="entry name" value="Allerg_PlipaseA1"/>
</dbReference>
<dbReference type="Proteomes" id="UP000037069">
    <property type="component" value="Unassembled WGS sequence"/>
</dbReference>
<evidence type="ECO:0000256" key="4">
    <source>
        <dbReference type="RuleBase" id="RU004262"/>
    </source>
</evidence>
<dbReference type="FunFam" id="3.40.50.1820:FF:000076">
    <property type="entry name" value="phospholipase A1"/>
    <property type="match status" value="7"/>
</dbReference>
<evidence type="ECO:0000256" key="1">
    <source>
        <dbReference type="ARBA" id="ARBA00004613"/>
    </source>
</evidence>
<keyword evidence="5" id="KW-0732">Signal</keyword>
<name>A0A0L0BKK0_LUCCU</name>
<dbReference type="OrthoDB" id="199913at2759"/>
<dbReference type="PRINTS" id="PR00821">
    <property type="entry name" value="TAGLIPASE"/>
</dbReference>
<dbReference type="InterPro" id="IPR029058">
    <property type="entry name" value="AB_hydrolase_fold"/>
</dbReference>
<comment type="subcellular location">
    <subcellularLocation>
        <location evidence="1">Secreted</location>
    </subcellularLocation>
</comment>
<gene>
    <name evidence="7" type="ORF">FF38_00439</name>
</gene>
<comment type="caution">
    <text evidence="7">The sequence shown here is derived from an EMBL/GenBank/DDBJ whole genome shotgun (WGS) entry which is preliminary data.</text>
</comment>
<dbReference type="GO" id="GO:0016042">
    <property type="term" value="P:lipid catabolic process"/>
    <property type="evidence" value="ECO:0007669"/>
    <property type="project" value="TreeGrafter"/>
</dbReference>
<reference evidence="7 8" key="1">
    <citation type="journal article" date="2015" name="Nat. Commun.">
        <title>Lucilia cuprina genome unlocks parasitic fly biology to underpin future interventions.</title>
        <authorList>
            <person name="Anstead C.A."/>
            <person name="Korhonen P.K."/>
            <person name="Young N.D."/>
            <person name="Hall R.S."/>
            <person name="Jex A.R."/>
            <person name="Murali S.C."/>
            <person name="Hughes D.S."/>
            <person name="Lee S.F."/>
            <person name="Perry T."/>
            <person name="Stroehlein A.J."/>
            <person name="Ansell B.R."/>
            <person name="Breugelmans B."/>
            <person name="Hofmann A."/>
            <person name="Qu J."/>
            <person name="Dugan S."/>
            <person name="Lee S.L."/>
            <person name="Chao H."/>
            <person name="Dinh H."/>
            <person name="Han Y."/>
            <person name="Doddapaneni H.V."/>
            <person name="Worley K.C."/>
            <person name="Muzny D.M."/>
            <person name="Ioannidis P."/>
            <person name="Waterhouse R.M."/>
            <person name="Zdobnov E.M."/>
            <person name="James P.J."/>
            <person name="Bagnall N.H."/>
            <person name="Kotze A.C."/>
            <person name="Gibbs R.A."/>
            <person name="Richards S."/>
            <person name="Batterham P."/>
            <person name="Gasser R.B."/>
        </authorList>
    </citation>
    <scope>NUCLEOTIDE SEQUENCE [LARGE SCALE GENOMIC DNA]</scope>
    <source>
        <strain evidence="7 8">LS</strain>
        <tissue evidence="7">Full body</tissue>
    </source>
</reference>
<feature type="domain" description="Lipase" evidence="6">
    <location>
        <begin position="1380"/>
        <end position="1654"/>
    </location>
</feature>
<feature type="domain" description="Lipase" evidence="6">
    <location>
        <begin position="1704"/>
        <end position="1978"/>
    </location>
</feature>
<evidence type="ECO:0000313" key="7">
    <source>
        <dbReference type="EMBL" id="KNC20606.1"/>
    </source>
</evidence>
<dbReference type="SUPFAM" id="SSF53474">
    <property type="entry name" value="alpha/beta-Hydrolases"/>
    <property type="match status" value="7"/>
</dbReference>
<feature type="signal peptide" evidence="5">
    <location>
        <begin position="1"/>
        <end position="16"/>
    </location>
</feature>
<feature type="domain" description="Lipase" evidence="6">
    <location>
        <begin position="64"/>
        <end position="339"/>
    </location>
</feature>
<keyword evidence="3" id="KW-0964">Secreted</keyword>
<dbReference type="GO" id="GO:0016298">
    <property type="term" value="F:lipase activity"/>
    <property type="evidence" value="ECO:0007669"/>
    <property type="project" value="InterPro"/>
</dbReference>
<feature type="domain" description="Lipase" evidence="6">
    <location>
        <begin position="1057"/>
        <end position="1330"/>
    </location>
</feature>
<dbReference type="Gene3D" id="3.40.50.1820">
    <property type="entry name" value="alpha/beta hydrolase"/>
    <property type="match status" value="7"/>
</dbReference>
<comment type="similarity">
    <text evidence="2 4">Belongs to the AB hydrolase superfamily. Lipase family.</text>
</comment>
<evidence type="ECO:0000313" key="8">
    <source>
        <dbReference type="Proteomes" id="UP000037069"/>
    </source>
</evidence>
<organism evidence="7 8">
    <name type="scientific">Lucilia cuprina</name>
    <name type="common">Green bottle fly</name>
    <name type="synonym">Australian sheep blowfly</name>
    <dbReference type="NCBI Taxonomy" id="7375"/>
    <lineage>
        <taxon>Eukaryota</taxon>
        <taxon>Metazoa</taxon>
        <taxon>Ecdysozoa</taxon>
        <taxon>Arthropoda</taxon>
        <taxon>Hexapoda</taxon>
        <taxon>Insecta</taxon>
        <taxon>Pterygota</taxon>
        <taxon>Neoptera</taxon>
        <taxon>Endopterygota</taxon>
        <taxon>Diptera</taxon>
        <taxon>Brachycera</taxon>
        <taxon>Muscomorpha</taxon>
        <taxon>Oestroidea</taxon>
        <taxon>Calliphoridae</taxon>
        <taxon>Luciliinae</taxon>
        <taxon>Lucilia</taxon>
    </lineage>
</organism>
<dbReference type="PRINTS" id="PR00825">
    <property type="entry name" value="DOLALLERGEN"/>
</dbReference>
<protein>
    <recommendedName>
        <fullName evidence="6">Lipase domain-containing protein</fullName>
    </recommendedName>
</protein>
<keyword evidence="8" id="KW-1185">Reference proteome</keyword>
<dbReference type="PANTHER" id="PTHR11610">
    <property type="entry name" value="LIPASE"/>
    <property type="match status" value="1"/>
</dbReference>
<feature type="domain" description="Lipase" evidence="6">
    <location>
        <begin position="2035"/>
        <end position="2310"/>
    </location>
</feature>
<dbReference type="GO" id="GO:0017171">
    <property type="term" value="F:serine hydrolase activity"/>
    <property type="evidence" value="ECO:0007669"/>
    <property type="project" value="TreeGrafter"/>
</dbReference>
<evidence type="ECO:0000259" key="6">
    <source>
        <dbReference type="Pfam" id="PF00151"/>
    </source>
</evidence>
<feature type="domain" description="Lipase" evidence="6">
    <location>
        <begin position="706"/>
        <end position="936"/>
    </location>
</feature>
<feature type="chain" id="PRO_5005534809" description="Lipase domain-containing protein" evidence="5">
    <location>
        <begin position="17"/>
        <end position="2325"/>
    </location>
</feature>
<evidence type="ECO:0000256" key="3">
    <source>
        <dbReference type="ARBA" id="ARBA00022525"/>
    </source>
</evidence>
<proteinExistence type="inferred from homology"/>
<dbReference type="CDD" id="cd00707">
    <property type="entry name" value="Pancreat_lipase_like"/>
    <property type="match status" value="7"/>
</dbReference>
<dbReference type="InterPro" id="IPR013818">
    <property type="entry name" value="Lipase"/>
</dbReference>
<evidence type="ECO:0000256" key="5">
    <source>
        <dbReference type="SAM" id="SignalP"/>
    </source>
</evidence>
<sequence length="2325" mass="255186">MKVLWLLALGCLAVSASIFDEDEARIHGENGWYVPQEDGSFQWIDREKAESYLEAMENVEDFGLTTTPVKFYLYTKSNPSKGKKITASDKSINASNFNPAHPTRFVIHGWTQSYTAGMNKDIRDAWLSLGEYNIIVVDWARARSVDYATSVLAVPKVGKKVANMIDYLVKNYGMSLDTLYVIGHSLGAHVAGYAGKNVKTGKIHTIIGLDPALPLFHYDKPKKRLASSDAFYVESIQTNGGELGFLKPIGKGAFYPNGGKSQPGCPLDVAGACSHGRSCTYYAEAVAQDNFATVKCQNYMDAVGDRCGATYSYVRMGADKNSYMVAGEFYVPVNSKAPFGVLAIACALQEYDTRINGENGWYIPQEDGSFNWIDMEEAESYLRIMANTENFGLTTNPVKFYLYTKLNPTNSQRITANAESIKGSNFNSSHPTRFIIHGWNQSRRTGMNKDIRDAWLSVGEFNIIVVDWARARSVDYVTSVLAVPRAGEKVASMVDYLVREHDMSLDTLYVIGHSLGAQVAGYCGKNVKTGQIHVIVGLDPALPLFKYNEPEKRLNSTDAFYVESIQTNGGKLGFLKPIGRGAFYPNGGESQPGCLLDLTGLCSHQRSCTYYAEAVAENNFGTMLCENYKDAVAKNCGDSFSSVRMGADKNAYMVVIAFEEHNTRINGENGWYVPQEDGSFNWVDMQKAESYIRAMENIEDFGLTTNPVKFYLYTKSNPTRGERIKADAESILGSNFNASNPIRFIIYGWTQSRLAGMNREIRDAWLSVARSVDYITSVLAVPRVGEKVASMVDYLVKEHGMSLNTLYVIGHSLGAHVAGFCGKNVVTGQVHVIIGLDPALPLFKYNEPDKRLNSTDAFYVESIQTNGGKLGFLKPIGRGTFYPNGGESQPGCLLDLTGACSHARSSKYYAEAVAEDNFGTILCENYEHAVAKNCGDILSSVRMGADKNAFMVGVSASVFDEDDTRIHGENDICFFERFTLKDFSNYLYVSTTTLPCLNSGEGIILSASVFDEDDTRIHGENGWYVPQEDGSFNWVDMQEAESYLEAMEQIDDFGLTTAPVKYYLYTKSNPTKGKKITASAKSIKASNFNPAHPTRFIIHGWVQSRLSGMNKNIRDAWLSLGEYNIIVVDWARARSVDYATSVLAVPKVGRKVAGMIDYLAKNHGMSLDTLYVIGHSLGAHVAGYAGKNVKSGQIHTIIGLDPASPLFNYNKPAKRLASTDAFYVESIQTNGGQLGFVKPIGKGTFYPNGGKSQPGCPLDLTGACAHGRSVIYYAEAVSEDNFATVKCNDYKDAVAKDCGATYSSVRMGADKNSYMVAGDFYVPVNKKAPFALAAVIPEEERINGENGWYVPRIDGSFDWVDLEEAESYLESKQMMEGRLTINPVTFYLYTKSNPNEHQEIKMSRKSIEASHFNAKHPTRITIHGWTNSKDDYINTGVRQAWLSHGDYNMIVVDWGRARSIDYASSVVAVPGVGKKVAEMVDYLVKEFHLNLDTLEIIGHSLGAQVAGYAGKNIKSGKAHTIVGLDPALPLFNYNKPHKRLSSTDAHYVESIQTNGGKLGFLKPIGKGAFYPNGGKKQPGCGADITGSCSHGRAVTYYVEAVERDDFASVKCGNYKEAVAKKCGSTYNSARMGAITNAYMVEGDFYVPVNSQAPYVSASVIPEDERVNGENGWFIPRVDGSFDWVDKDEAEAYFDAMSKVDSLLTTNPVNFYLYTKANPNEGQEITASKKSISASNFNAKNPTRITIHGWTSSKDDYVNSGIRQAWLSHGDYNMITIDWGRARSVDYATSVLAVPGVGKKIADLVNFLVKNYNLNLDTLEVIGHSLGAHVAGFTGKNIANGKAHAIIGLDPALPLYSYDKPDKRLSSTDAYYVESIQTNGGKLGFLKPIGKGAFYPNGGKSQPGCGVDLTGSCSHGRSVLYYVEAVQQDNFATVKCNNYEDAVAKSCGSTYSSVRMGAVTNAYMVAGDYYVPVKSKAPYVNMKCFLLVALFAVAATAYVLPEEERVNGENGWYVPRLDDTFEWVDMEEADAYLESMQVMEGRLSTNPVTFYLYTKKNPTTPQEITASKKTIGASNFNAKHPTRISIHGWKSGKDEFINSGVREAWLSKGEYNFIFVDWGRARSVDYASSVLAVSGVGEKVAALVDFLVKNYGLKLDTLEIIGHSLGAHVAGFTGKNIKSGKAHTIVGLDPALPLFHYDKPDKRLSSTDANYVESIQTNGGKLGFLKPIGKGAFYPNGGQSQPGCGVDLTGSCSHSRSIVYYAEAVEKDDFSTIKCSNYEDAVAKKCGSTYSNVRMGAVINAYMVAVVQHFYFSKNENTDLSFAEKH</sequence>